<evidence type="ECO:0000313" key="5">
    <source>
        <dbReference type="Proteomes" id="UP000075243"/>
    </source>
</evidence>
<protein>
    <recommendedName>
        <fullName evidence="6">DUF4218 domain-containing protein</fullName>
    </recommendedName>
</protein>
<dbReference type="Gramene" id="C.cajan_48426.t">
    <property type="protein sequence ID" value="C.cajan_48426.t"/>
    <property type="gene ID" value="C.cajan_48426"/>
</dbReference>
<dbReference type="Pfam" id="PF02992">
    <property type="entry name" value="Transposase_21"/>
    <property type="match status" value="1"/>
</dbReference>
<organism evidence="4 5">
    <name type="scientific">Cajanus cajan</name>
    <name type="common">Pigeon pea</name>
    <name type="synonym">Cajanus indicus</name>
    <dbReference type="NCBI Taxonomy" id="3821"/>
    <lineage>
        <taxon>Eukaryota</taxon>
        <taxon>Viridiplantae</taxon>
        <taxon>Streptophyta</taxon>
        <taxon>Embryophyta</taxon>
        <taxon>Tracheophyta</taxon>
        <taxon>Spermatophyta</taxon>
        <taxon>Magnoliopsida</taxon>
        <taxon>eudicotyledons</taxon>
        <taxon>Gunneridae</taxon>
        <taxon>Pentapetalae</taxon>
        <taxon>rosids</taxon>
        <taxon>fabids</taxon>
        <taxon>Fabales</taxon>
        <taxon>Fabaceae</taxon>
        <taxon>Papilionoideae</taxon>
        <taxon>50 kb inversion clade</taxon>
        <taxon>NPAAA clade</taxon>
        <taxon>indigoferoid/millettioid clade</taxon>
        <taxon>Phaseoleae</taxon>
        <taxon>Cajanus</taxon>
    </lineage>
</organism>
<reference evidence="4" key="1">
    <citation type="journal article" date="2012" name="Nat. Biotechnol.">
        <title>Draft genome sequence of pigeonpea (Cajanus cajan), an orphan legume crop of resource-poor farmers.</title>
        <authorList>
            <person name="Varshney R.K."/>
            <person name="Chen W."/>
            <person name="Li Y."/>
            <person name="Bharti A.K."/>
            <person name="Saxena R.K."/>
            <person name="Schlueter J.A."/>
            <person name="Donoghue M.T."/>
            <person name="Azam S."/>
            <person name="Fan G."/>
            <person name="Whaley A.M."/>
            <person name="Farmer A.D."/>
            <person name="Sheridan J."/>
            <person name="Iwata A."/>
            <person name="Tuteja R."/>
            <person name="Penmetsa R.V."/>
            <person name="Wu W."/>
            <person name="Upadhyaya H.D."/>
            <person name="Yang S.P."/>
            <person name="Shah T."/>
            <person name="Saxena K.B."/>
            <person name="Michael T."/>
            <person name="McCombie W.R."/>
            <person name="Yang B."/>
            <person name="Zhang G."/>
            <person name="Yang H."/>
            <person name="Wang J."/>
            <person name="Spillane C."/>
            <person name="Cook D.R."/>
            <person name="May G.D."/>
            <person name="Xu X."/>
            <person name="Jackson S.A."/>
        </authorList>
    </citation>
    <scope>NUCLEOTIDE SEQUENCE [LARGE SCALE GENOMIC DNA]</scope>
</reference>
<dbReference type="OMA" id="DENSCAM"/>
<dbReference type="Pfam" id="PF13952">
    <property type="entry name" value="DUF4216"/>
    <property type="match status" value="1"/>
</dbReference>
<dbReference type="PANTHER" id="PTHR48258">
    <property type="entry name" value="DUF4218 DOMAIN-CONTAINING PROTEIN-RELATED"/>
    <property type="match status" value="1"/>
</dbReference>
<feature type="domain" description="DUF4218" evidence="3">
    <location>
        <begin position="508"/>
        <end position="620"/>
    </location>
</feature>
<name>A0A151QLA5_CAJCA</name>
<feature type="region of interest" description="Disordered" evidence="1">
    <location>
        <begin position="917"/>
        <end position="940"/>
    </location>
</feature>
<accession>A0A151QLA5</accession>
<dbReference type="Proteomes" id="UP000075243">
    <property type="component" value="Unassembled WGS sequence"/>
</dbReference>
<evidence type="ECO:0008006" key="6">
    <source>
        <dbReference type="Google" id="ProtNLM"/>
    </source>
</evidence>
<dbReference type="Pfam" id="PF13960">
    <property type="entry name" value="DUF4218"/>
    <property type="match status" value="1"/>
</dbReference>
<evidence type="ECO:0000259" key="2">
    <source>
        <dbReference type="Pfam" id="PF13952"/>
    </source>
</evidence>
<proteinExistence type="predicted"/>
<feature type="compositionally biased region" description="Acidic residues" evidence="1">
    <location>
        <begin position="930"/>
        <end position="940"/>
    </location>
</feature>
<dbReference type="InterPro" id="IPR025312">
    <property type="entry name" value="DUF4216"/>
</dbReference>
<evidence type="ECO:0000256" key="1">
    <source>
        <dbReference type="SAM" id="MobiDB-lite"/>
    </source>
</evidence>
<dbReference type="InterPro" id="IPR025452">
    <property type="entry name" value="DUF4218"/>
</dbReference>
<dbReference type="InterPro" id="IPR004242">
    <property type="entry name" value="Transposase_21"/>
</dbReference>
<feature type="domain" description="DUF4216" evidence="2">
    <location>
        <begin position="795"/>
        <end position="869"/>
    </location>
</feature>
<dbReference type="EMBL" id="KQ486558">
    <property type="protein sequence ID" value="KYP31076.1"/>
    <property type="molecule type" value="Genomic_DNA"/>
</dbReference>
<feature type="region of interest" description="Disordered" evidence="1">
    <location>
        <begin position="326"/>
        <end position="347"/>
    </location>
</feature>
<dbReference type="AlphaFoldDB" id="A0A151QLA5"/>
<dbReference type="PANTHER" id="PTHR48258:SF12">
    <property type="entry name" value="TRANSPOSON PROTEIN, CACTA, EN_SPM SUB-CLASS"/>
    <property type="match status" value="1"/>
</dbReference>
<evidence type="ECO:0000259" key="3">
    <source>
        <dbReference type="Pfam" id="PF13960"/>
    </source>
</evidence>
<gene>
    <name evidence="4" type="ORF">KK1_049079</name>
</gene>
<sequence length="940" mass="108709">MSDKAMTMILELLQDAFEHAKIPSSFYEAKKTINKLGLNYEKIHVCPNNCMLYWGNSEDEERETCKVCNASRWKSRAKTSKSGLSDDNNNMKKVPAKVLRYFPLKPRLQRLFLSSKTTEDMRWHAVNRTNDEMMRHPRDSEAWKRFDLTHPWFASDSRNVRLALATDGFNPFGVMSSSYSIWPVILSKKMPGNDIDVYLQPLIREFKELWSIGVDAYDSFKREMFKLHAALMWTISDFPGLGTLSGWNTYTGLACPSCNFDSVPCRLPYSKKWCFMGHHRFLGKRHRFRLNRVRFNGEQELRSPPKTLSSSEILDQVQNINTTFGRVPEKQGTGKRTRGGQRAQSSTQQWKKKSIFFELPYWKDNSLRHNLDMMHIEKNVCDNVIYTLLNDSVKTKDHVNARKGLQAMGIRPELWPNENGKYPLAIFTLSNSGKMSFLTTLKNIRVPDGYSSNISRCINLDSLKLNGMLKSHDFHVLMEQLLPLALRATLPDEVSTVLIELCSFFRQLCGKVLKIEDLEKLQNQIVLTLCHMEMLFPPSFFTVMIHLVVHLVEEAKLGGPVHYRWMYPIERYLGQLKSYVRNKAGPEGSIAEGYLIQEILTFCSRYLDNIETRWNRPGRVDDEPNNTQSQSRVGELFPMVGKHVGGSLYFTLTPKEKLQAHRHVLTNCPAVDYYLQQYRNILRRQLRGSSRNAADVDKRVHKDFVRWFANRVSVYTLTNKDVLISLTQGPFDRARRFTTFNVNGYKFRTLTRDNLLKTQNSGVFGMFGTRSYSSNSDAHMRFGGVPYYGRLVDIIEICYNGFNVPMFKCEWADTTTSRGIKEDKLGFISINFARLIHTGEKEDDEPYIKASEAQMVYYVDDEKERGWSIPVHLKPRDFYDMGGDNEEIMASIEAYPSQNLEQIFSDDTTHVQVARTMRDDDPETPTITDNLDEDNQDMVL</sequence>
<evidence type="ECO:0000313" key="4">
    <source>
        <dbReference type="EMBL" id="KYP31076.1"/>
    </source>
</evidence>
<keyword evidence="5" id="KW-1185">Reference proteome</keyword>